<dbReference type="RefSeq" id="WP_138084828.1">
    <property type="nucleotide sequence ID" value="NZ_VAUV01000002.1"/>
</dbReference>
<organism evidence="2 3">
    <name type="scientific">Phragmitibacter flavus</name>
    <dbReference type="NCBI Taxonomy" id="2576071"/>
    <lineage>
        <taxon>Bacteria</taxon>
        <taxon>Pseudomonadati</taxon>
        <taxon>Verrucomicrobiota</taxon>
        <taxon>Verrucomicrobiia</taxon>
        <taxon>Verrucomicrobiales</taxon>
        <taxon>Verrucomicrobiaceae</taxon>
        <taxon>Phragmitibacter</taxon>
    </lineage>
</organism>
<reference evidence="2 3" key="1">
    <citation type="submission" date="2019-05" db="EMBL/GenBank/DDBJ databases">
        <title>Verrucobacter flavum gen. nov., sp. nov. a new member of the family Verrucomicrobiaceae.</title>
        <authorList>
            <person name="Szuroczki S."/>
            <person name="Abbaszade G."/>
            <person name="Szabo A."/>
            <person name="Felfoldi T."/>
            <person name="Schumann P."/>
            <person name="Boka K."/>
            <person name="Keki Z."/>
            <person name="Toumi M."/>
            <person name="Toth E."/>
        </authorList>
    </citation>
    <scope>NUCLEOTIDE SEQUENCE [LARGE SCALE GENOMIC DNA]</scope>
    <source>
        <strain evidence="2 3">MG-N-17</strain>
    </source>
</reference>
<protein>
    <submittedName>
        <fullName evidence="2">FRG domain-containing protein</fullName>
    </submittedName>
</protein>
<dbReference type="EMBL" id="VAUV01000002">
    <property type="protein sequence ID" value="TLD72474.1"/>
    <property type="molecule type" value="Genomic_DNA"/>
</dbReference>
<keyword evidence="3" id="KW-1185">Reference proteome</keyword>
<evidence type="ECO:0000259" key="1">
    <source>
        <dbReference type="SMART" id="SM00901"/>
    </source>
</evidence>
<comment type="caution">
    <text evidence="2">The sequence shown here is derived from an EMBL/GenBank/DDBJ whole genome shotgun (WGS) entry which is preliminary data.</text>
</comment>
<dbReference type="SMART" id="SM00901">
    <property type="entry name" value="FRG"/>
    <property type="match status" value="1"/>
</dbReference>
<evidence type="ECO:0000313" key="3">
    <source>
        <dbReference type="Proteomes" id="UP000306196"/>
    </source>
</evidence>
<feature type="domain" description="FRG" evidence="1">
    <location>
        <begin position="53"/>
        <end position="171"/>
    </location>
</feature>
<dbReference type="Pfam" id="PF08867">
    <property type="entry name" value="FRG"/>
    <property type="match status" value="1"/>
</dbReference>
<accession>A0A5R8KJI3</accession>
<gene>
    <name evidence="2" type="ORF">FEM03_03725</name>
</gene>
<proteinExistence type="predicted"/>
<sequence length="290" mass="33223">MMTVGQRPLWSFIGGETRAVKVDNSTIRKEPPYDVGFYKELAQKIAELQFRNPSYVLLFRGQGTDYRDEKGSMLRPNIFRTPAQEQPGQHNERVSRRLKRLKAAEDFLVKHYRMEVDRLGNTFVTRYQIVRWSIIQHYEICRTPLLDVSHSLRISTSFAVANDDSDKAYLFVLAVPHISGAVTVCAEEGLQTVRLASVCPPSAIRPHLQEGYLLGEYPEIENFDQKHHYRVAEVDFGKRLVAKFSFNPQTFWDSDFPRVPSSALYPAVDPLLGFAEQIKAHAQSLHPSRV</sequence>
<dbReference type="AlphaFoldDB" id="A0A5R8KJI3"/>
<dbReference type="InterPro" id="IPR014966">
    <property type="entry name" value="FRG-dom"/>
</dbReference>
<dbReference type="OrthoDB" id="1091301at2"/>
<evidence type="ECO:0000313" key="2">
    <source>
        <dbReference type="EMBL" id="TLD72474.1"/>
    </source>
</evidence>
<dbReference type="Proteomes" id="UP000306196">
    <property type="component" value="Unassembled WGS sequence"/>
</dbReference>
<name>A0A5R8KJI3_9BACT</name>